<evidence type="ECO:0000256" key="1">
    <source>
        <dbReference type="ARBA" id="ARBA00023013"/>
    </source>
</evidence>
<comment type="caution">
    <text evidence="4">The sequence shown here is derived from an EMBL/GenBank/DDBJ whole genome shotgun (WGS) entry which is preliminary data.</text>
</comment>
<dbReference type="GO" id="GO:0005634">
    <property type="term" value="C:nucleus"/>
    <property type="evidence" value="ECO:0007669"/>
    <property type="project" value="TreeGrafter"/>
</dbReference>
<evidence type="ECO:0000256" key="2">
    <source>
        <dbReference type="ARBA" id="ARBA00023306"/>
    </source>
</evidence>
<dbReference type="GO" id="GO:0032875">
    <property type="term" value="P:regulation of DNA endoreduplication"/>
    <property type="evidence" value="ECO:0007669"/>
    <property type="project" value="InterPro"/>
</dbReference>
<keyword evidence="2" id="KW-0131">Cell cycle</keyword>
<protein>
    <recommendedName>
        <fullName evidence="6">Cyclin-dependent protein kinase inhibitor SMR3</fullName>
    </recommendedName>
</protein>
<evidence type="ECO:0000313" key="4">
    <source>
        <dbReference type="EMBL" id="KAB5520313.1"/>
    </source>
</evidence>
<dbReference type="Proteomes" id="UP000326939">
    <property type="component" value="Chromosome 16"/>
</dbReference>
<feature type="region of interest" description="Disordered" evidence="3">
    <location>
        <begin position="83"/>
        <end position="129"/>
    </location>
</feature>
<evidence type="ECO:0000256" key="3">
    <source>
        <dbReference type="SAM" id="MobiDB-lite"/>
    </source>
</evidence>
<evidence type="ECO:0000313" key="5">
    <source>
        <dbReference type="Proteomes" id="UP000326939"/>
    </source>
</evidence>
<feature type="region of interest" description="Disordered" evidence="3">
    <location>
        <begin position="1"/>
        <end position="24"/>
    </location>
</feature>
<name>A0A5N5JSI0_9ROSI</name>
<gene>
    <name evidence="4" type="ORF">DKX38_024632</name>
</gene>
<evidence type="ECO:0008006" key="6">
    <source>
        <dbReference type="Google" id="ProtNLM"/>
    </source>
</evidence>
<dbReference type="GO" id="GO:0004860">
    <property type="term" value="F:protein kinase inhibitor activity"/>
    <property type="evidence" value="ECO:0007669"/>
    <property type="project" value="UniProtKB-KW"/>
</dbReference>
<proteinExistence type="predicted"/>
<sequence>MLSELKSFSLKGLPNSEKEPNPKEFNFHVRSALELGDDCETVLQELHHQEKEVGGEEGKQEDNCGISVPTLKIKLPSLGAFQIEDSDHGDVSKTPTSSDCRIPETFQCPPAPRKRKSLPSTNRKSPRRRVLLDLSNEVETLFPPALAANLGGKIKKVRQGNDTK</sequence>
<reference evidence="5" key="1">
    <citation type="journal article" date="2019" name="Gigascience">
        <title>De novo genome assembly of the endangered Acer yangbiense, a plant species with extremely small populations endemic to Yunnan Province, China.</title>
        <authorList>
            <person name="Yang J."/>
            <person name="Wariss H.M."/>
            <person name="Tao L."/>
            <person name="Zhang R."/>
            <person name="Yun Q."/>
            <person name="Hollingsworth P."/>
            <person name="Dao Z."/>
            <person name="Luo G."/>
            <person name="Guo H."/>
            <person name="Ma Y."/>
            <person name="Sun W."/>
        </authorList>
    </citation>
    <scope>NUCLEOTIDE SEQUENCE [LARGE SCALE GENOMIC DNA]</scope>
    <source>
        <strain evidence="5">cv. br00</strain>
    </source>
</reference>
<dbReference type="PANTHER" id="PTHR33142:SF66">
    <property type="entry name" value="CYCLIN-DEPENDENT PROTEIN KINASE INHIBITOR SMR3"/>
    <property type="match status" value="1"/>
</dbReference>
<dbReference type="EMBL" id="VDCV01000016">
    <property type="protein sequence ID" value="KAB5520313.1"/>
    <property type="molecule type" value="Genomic_DNA"/>
</dbReference>
<dbReference type="AlphaFoldDB" id="A0A5N5JSI0"/>
<accession>A0A5N5JSI0</accession>
<organism evidence="4 5">
    <name type="scientific">Salix brachista</name>
    <dbReference type="NCBI Taxonomy" id="2182728"/>
    <lineage>
        <taxon>Eukaryota</taxon>
        <taxon>Viridiplantae</taxon>
        <taxon>Streptophyta</taxon>
        <taxon>Embryophyta</taxon>
        <taxon>Tracheophyta</taxon>
        <taxon>Spermatophyta</taxon>
        <taxon>Magnoliopsida</taxon>
        <taxon>eudicotyledons</taxon>
        <taxon>Gunneridae</taxon>
        <taxon>Pentapetalae</taxon>
        <taxon>rosids</taxon>
        <taxon>fabids</taxon>
        <taxon>Malpighiales</taxon>
        <taxon>Salicaceae</taxon>
        <taxon>Saliceae</taxon>
        <taxon>Salix</taxon>
    </lineage>
</organism>
<keyword evidence="1" id="KW-0649">Protein kinase inhibitor</keyword>
<keyword evidence="5" id="KW-1185">Reference proteome</keyword>
<dbReference type="PANTHER" id="PTHR33142">
    <property type="entry name" value="CYCLIN-DEPENDENT PROTEIN KINASE INHIBITOR SMR13"/>
    <property type="match status" value="1"/>
</dbReference>
<dbReference type="InterPro" id="IPR040389">
    <property type="entry name" value="SMR"/>
</dbReference>